<name>U1WTA5_ANEAE</name>
<evidence type="ECO:0000313" key="1">
    <source>
        <dbReference type="EMBL" id="ERI05895.1"/>
    </source>
</evidence>
<gene>
    <name evidence="1" type="ORF">HMPREF0083_05457</name>
</gene>
<comment type="caution">
    <text evidence="1">The sequence shown here is derived from an EMBL/GenBank/DDBJ whole genome shotgun (WGS) entry which is preliminary data.</text>
</comment>
<dbReference type="HOGENOM" id="CLU_2748945_0_0_9"/>
<accession>U1WTA5</accession>
<dbReference type="Proteomes" id="UP000016511">
    <property type="component" value="Unassembled WGS sequence"/>
</dbReference>
<dbReference type="EMBL" id="AWSJ01000341">
    <property type="protein sequence ID" value="ERI05895.1"/>
    <property type="molecule type" value="Genomic_DNA"/>
</dbReference>
<evidence type="ECO:0000313" key="2">
    <source>
        <dbReference type="Proteomes" id="UP000016511"/>
    </source>
</evidence>
<protein>
    <submittedName>
        <fullName evidence="1">Uncharacterized protein</fullName>
    </submittedName>
</protein>
<dbReference type="STRING" id="649747.HMPREF0083_05457"/>
<sequence>MDCLKMIPHSIYMDFACAANAVSKQFVNKERIGNKRSAFKEWVVFSCFFTNERVQCIERKTSMWRIMYNV</sequence>
<organism evidence="1 2">
    <name type="scientific">Aneurinibacillus aneurinilyticus ATCC 12856</name>
    <dbReference type="NCBI Taxonomy" id="649747"/>
    <lineage>
        <taxon>Bacteria</taxon>
        <taxon>Bacillati</taxon>
        <taxon>Bacillota</taxon>
        <taxon>Bacilli</taxon>
        <taxon>Bacillales</taxon>
        <taxon>Paenibacillaceae</taxon>
        <taxon>Aneurinibacillus group</taxon>
        <taxon>Aneurinibacillus</taxon>
    </lineage>
</organism>
<proteinExistence type="predicted"/>
<reference evidence="1 2" key="1">
    <citation type="submission" date="2013-08" db="EMBL/GenBank/DDBJ databases">
        <authorList>
            <person name="Weinstock G."/>
            <person name="Sodergren E."/>
            <person name="Wylie T."/>
            <person name="Fulton L."/>
            <person name="Fulton R."/>
            <person name="Fronick C."/>
            <person name="O'Laughlin M."/>
            <person name="Godfrey J."/>
            <person name="Miner T."/>
            <person name="Herter B."/>
            <person name="Appelbaum E."/>
            <person name="Cordes M."/>
            <person name="Lek S."/>
            <person name="Wollam A."/>
            <person name="Pepin K.H."/>
            <person name="Palsikar V.B."/>
            <person name="Mitreva M."/>
            <person name="Wilson R.K."/>
        </authorList>
    </citation>
    <scope>NUCLEOTIDE SEQUENCE [LARGE SCALE GENOMIC DNA]</scope>
    <source>
        <strain evidence="1 2">ATCC 12856</strain>
    </source>
</reference>
<keyword evidence="2" id="KW-1185">Reference proteome</keyword>
<dbReference type="AlphaFoldDB" id="U1WTA5"/>